<evidence type="ECO:0000256" key="4">
    <source>
        <dbReference type="ARBA" id="ARBA00022723"/>
    </source>
</evidence>
<dbReference type="GO" id="GO:0004749">
    <property type="term" value="F:ribose phosphate diphosphokinase activity"/>
    <property type="evidence" value="ECO:0007669"/>
    <property type="project" value="UniProtKB-EC"/>
</dbReference>
<dbReference type="InterPro" id="IPR029099">
    <property type="entry name" value="Pribosyltran_N"/>
</dbReference>
<dbReference type="SUPFAM" id="SSF53271">
    <property type="entry name" value="PRTase-like"/>
    <property type="match status" value="2"/>
</dbReference>
<dbReference type="InterPro" id="IPR000836">
    <property type="entry name" value="PRTase_dom"/>
</dbReference>
<keyword evidence="14" id="KW-1185">Reference proteome</keyword>
<keyword evidence="6" id="KW-0547">Nucleotide-binding</keyword>
<protein>
    <recommendedName>
        <fullName evidence="2">ribose-phosphate diphosphokinase</fullName>
        <ecNumber evidence="2">2.7.6.1</ecNumber>
    </recommendedName>
</protein>
<dbReference type="PANTHER" id="PTHR10210:SF36">
    <property type="entry name" value="RIBOSE-PHOSPHATE PYROPHOSPHOKINASE 5"/>
    <property type="match status" value="1"/>
</dbReference>
<keyword evidence="9" id="KW-0460">Magnesium</keyword>
<keyword evidence="5" id="KW-0545">Nucleotide biosynthesis</keyword>
<dbReference type="EC" id="2.7.6.1" evidence="2"/>
<evidence type="ECO:0000313" key="14">
    <source>
        <dbReference type="Proteomes" id="UP001285441"/>
    </source>
</evidence>
<dbReference type="GO" id="GO:0006164">
    <property type="term" value="P:purine nucleotide biosynthetic process"/>
    <property type="evidence" value="ECO:0007669"/>
    <property type="project" value="TreeGrafter"/>
</dbReference>
<dbReference type="GO" id="GO:0006015">
    <property type="term" value="P:5-phosphoribose 1-diphosphate biosynthetic process"/>
    <property type="evidence" value="ECO:0007669"/>
    <property type="project" value="TreeGrafter"/>
</dbReference>
<dbReference type="PROSITE" id="PS00114">
    <property type="entry name" value="PRPP_SYNTHASE"/>
    <property type="match status" value="1"/>
</dbReference>
<dbReference type="GO" id="GO:0002189">
    <property type="term" value="C:ribose phosphate diphosphokinase complex"/>
    <property type="evidence" value="ECO:0007669"/>
    <property type="project" value="UniProtKB-ARBA"/>
</dbReference>
<name>A0AAE0NTB5_9PEZI</name>
<organism evidence="13 14">
    <name type="scientific">Podospora didyma</name>
    <dbReference type="NCBI Taxonomy" id="330526"/>
    <lineage>
        <taxon>Eukaryota</taxon>
        <taxon>Fungi</taxon>
        <taxon>Dikarya</taxon>
        <taxon>Ascomycota</taxon>
        <taxon>Pezizomycotina</taxon>
        <taxon>Sordariomycetes</taxon>
        <taxon>Sordariomycetidae</taxon>
        <taxon>Sordariales</taxon>
        <taxon>Podosporaceae</taxon>
        <taxon>Podospora</taxon>
    </lineage>
</organism>
<keyword evidence="4" id="KW-0479">Metal-binding</keyword>
<evidence type="ECO:0000256" key="3">
    <source>
        <dbReference type="ARBA" id="ARBA00022679"/>
    </source>
</evidence>
<proteinExistence type="inferred from homology"/>
<keyword evidence="7" id="KW-0418">Kinase</keyword>
<sequence>MVRNIVILGGNSHPKLVESVCSSLGLPACNRILGRFECGESRCEIKDSVRGKDVYIIQTGFGGNGAKLNDHFMDLCIMISACKTGSARRVTAVLPLFPYSRQPDLPYTKSGAPLYKADTQSSKKDYTFDSVPPTPGPGLPKSASLANGADITNRLLKASLTNGNGPASPLSNGNGKSNGEAYFPTTNGTTGANGTRENTSPTTQVAHFTTHDDYVNLSVVSAFQARPGYKQWVAQAGTLVANLLTCAGADHVITMDLHDPQVQGFFDVPVDNLYGRPLLQRYIQQNIPNYKDAVIISPDAGGAKRATAIADSMGVDFALIHKERRPTRITERQNASMILVGDVSDRVCILLDDIVDTANTITRAAKLLKKEGATKIYALLTHGVFSGDAVSRINASALDKVVVTNSVPQAEHKAQLGSKLDVLDISPIFAEAIRRVHHGESISVLFNQD</sequence>
<evidence type="ECO:0000256" key="7">
    <source>
        <dbReference type="ARBA" id="ARBA00022777"/>
    </source>
</evidence>
<dbReference type="InterPro" id="IPR000842">
    <property type="entry name" value="PRib_PP_synth_CS"/>
</dbReference>
<keyword evidence="8" id="KW-0067">ATP-binding</keyword>
<keyword evidence="13" id="KW-0328">Glycosyltransferase</keyword>
<dbReference type="GO" id="GO:0005737">
    <property type="term" value="C:cytoplasm"/>
    <property type="evidence" value="ECO:0007669"/>
    <property type="project" value="TreeGrafter"/>
</dbReference>
<dbReference type="PANTHER" id="PTHR10210">
    <property type="entry name" value="RIBOSE-PHOSPHATE DIPHOSPHOKINASE FAMILY MEMBER"/>
    <property type="match status" value="1"/>
</dbReference>
<dbReference type="FunFam" id="3.40.50.2020:FF:000030">
    <property type="entry name" value="Ribose-phosphate pyrophosphokinase II"/>
    <property type="match status" value="1"/>
</dbReference>
<evidence type="ECO:0000256" key="5">
    <source>
        <dbReference type="ARBA" id="ARBA00022727"/>
    </source>
</evidence>
<dbReference type="GO" id="GO:0016757">
    <property type="term" value="F:glycosyltransferase activity"/>
    <property type="evidence" value="ECO:0007669"/>
    <property type="project" value="UniProtKB-KW"/>
</dbReference>
<feature type="domain" description="Ribose-phosphate pyrophosphokinase N-terminal" evidence="12">
    <location>
        <begin position="5"/>
        <end position="103"/>
    </location>
</feature>
<dbReference type="Gene3D" id="3.40.50.2020">
    <property type="match status" value="3"/>
</dbReference>
<evidence type="ECO:0000259" key="12">
    <source>
        <dbReference type="Pfam" id="PF13793"/>
    </source>
</evidence>
<evidence type="ECO:0000256" key="11">
    <source>
        <dbReference type="SAM" id="MobiDB-lite"/>
    </source>
</evidence>
<reference evidence="13" key="1">
    <citation type="journal article" date="2023" name="Mol. Phylogenet. Evol.">
        <title>Genome-scale phylogeny and comparative genomics of the fungal order Sordariales.</title>
        <authorList>
            <person name="Hensen N."/>
            <person name="Bonometti L."/>
            <person name="Westerberg I."/>
            <person name="Brannstrom I.O."/>
            <person name="Guillou S."/>
            <person name="Cros-Aarteil S."/>
            <person name="Calhoun S."/>
            <person name="Haridas S."/>
            <person name="Kuo A."/>
            <person name="Mondo S."/>
            <person name="Pangilinan J."/>
            <person name="Riley R."/>
            <person name="LaButti K."/>
            <person name="Andreopoulos B."/>
            <person name="Lipzen A."/>
            <person name="Chen C."/>
            <person name="Yan M."/>
            <person name="Daum C."/>
            <person name="Ng V."/>
            <person name="Clum A."/>
            <person name="Steindorff A."/>
            <person name="Ohm R.A."/>
            <person name="Martin F."/>
            <person name="Silar P."/>
            <person name="Natvig D.O."/>
            <person name="Lalanne C."/>
            <person name="Gautier V."/>
            <person name="Ament-Velasquez S.L."/>
            <person name="Kruys A."/>
            <person name="Hutchinson M.I."/>
            <person name="Powell A.J."/>
            <person name="Barry K."/>
            <person name="Miller A.N."/>
            <person name="Grigoriev I.V."/>
            <person name="Debuchy R."/>
            <person name="Gladieux P."/>
            <person name="Hiltunen Thoren M."/>
            <person name="Johannesson H."/>
        </authorList>
    </citation>
    <scope>NUCLEOTIDE SEQUENCE</scope>
    <source>
        <strain evidence="13">CBS 232.78</strain>
    </source>
</reference>
<evidence type="ECO:0000256" key="6">
    <source>
        <dbReference type="ARBA" id="ARBA00022741"/>
    </source>
</evidence>
<dbReference type="GO" id="GO:0009156">
    <property type="term" value="P:ribonucleoside monophosphate biosynthetic process"/>
    <property type="evidence" value="ECO:0007669"/>
    <property type="project" value="InterPro"/>
</dbReference>
<comment type="similarity">
    <text evidence="1">Belongs to the ribose-phosphate pyrophosphokinase family.</text>
</comment>
<dbReference type="GO" id="GO:0000287">
    <property type="term" value="F:magnesium ion binding"/>
    <property type="evidence" value="ECO:0007669"/>
    <property type="project" value="InterPro"/>
</dbReference>
<accession>A0AAE0NTB5</accession>
<evidence type="ECO:0000256" key="1">
    <source>
        <dbReference type="ARBA" id="ARBA00006478"/>
    </source>
</evidence>
<evidence type="ECO:0000256" key="8">
    <source>
        <dbReference type="ARBA" id="ARBA00022840"/>
    </source>
</evidence>
<evidence type="ECO:0000256" key="2">
    <source>
        <dbReference type="ARBA" id="ARBA00013247"/>
    </source>
</evidence>
<dbReference type="CDD" id="cd06223">
    <property type="entry name" value="PRTases_typeI"/>
    <property type="match status" value="1"/>
</dbReference>
<dbReference type="GO" id="GO:0005524">
    <property type="term" value="F:ATP binding"/>
    <property type="evidence" value="ECO:0007669"/>
    <property type="project" value="UniProtKB-KW"/>
</dbReference>
<evidence type="ECO:0000256" key="10">
    <source>
        <dbReference type="ARBA" id="ARBA00049535"/>
    </source>
</evidence>
<dbReference type="EMBL" id="JAULSW010000003">
    <property type="protein sequence ID" value="KAK3387105.1"/>
    <property type="molecule type" value="Genomic_DNA"/>
</dbReference>
<dbReference type="AlphaFoldDB" id="A0AAE0NTB5"/>
<feature type="compositionally biased region" description="Polar residues" evidence="11">
    <location>
        <begin position="160"/>
        <end position="177"/>
    </location>
</feature>
<reference evidence="13" key="2">
    <citation type="submission" date="2023-06" db="EMBL/GenBank/DDBJ databases">
        <authorList>
            <consortium name="Lawrence Berkeley National Laboratory"/>
            <person name="Haridas S."/>
            <person name="Hensen N."/>
            <person name="Bonometti L."/>
            <person name="Westerberg I."/>
            <person name="Brannstrom I.O."/>
            <person name="Guillou S."/>
            <person name="Cros-Aarteil S."/>
            <person name="Calhoun S."/>
            <person name="Kuo A."/>
            <person name="Mondo S."/>
            <person name="Pangilinan J."/>
            <person name="Riley R."/>
            <person name="LaButti K."/>
            <person name="Andreopoulos B."/>
            <person name="Lipzen A."/>
            <person name="Chen C."/>
            <person name="Yanf M."/>
            <person name="Daum C."/>
            <person name="Ng V."/>
            <person name="Clum A."/>
            <person name="Steindorff A."/>
            <person name="Ohm R."/>
            <person name="Martin F."/>
            <person name="Silar P."/>
            <person name="Natvig D."/>
            <person name="Lalanne C."/>
            <person name="Gautier V."/>
            <person name="Ament-velasquez S.L."/>
            <person name="Kruys A."/>
            <person name="Hutchinson M.I."/>
            <person name="Powell A.J."/>
            <person name="Barry K."/>
            <person name="Miller A.N."/>
            <person name="Grigoriev I.V."/>
            <person name="Debuchy R."/>
            <person name="Gladieux P."/>
            <person name="Thoren M.H."/>
            <person name="Johannesson H."/>
        </authorList>
    </citation>
    <scope>NUCLEOTIDE SEQUENCE</scope>
    <source>
        <strain evidence="13">CBS 232.78</strain>
    </source>
</reference>
<dbReference type="Pfam" id="PF14572">
    <property type="entry name" value="Pribosyl_synth"/>
    <property type="match status" value="1"/>
</dbReference>
<dbReference type="FunFam" id="3.40.50.2020:FF:000063">
    <property type="entry name" value="Phosphoribosylpyrophosphate synthetase"/>
    <property type="match status" value="1"/>
</dbReference>
<keyword evidence="3" id="KW-0808">Transferase</keyword>
<dbReference type="SMART" id="SM01400">
    <property type="entry name" value="Pribosyltran_N"/>
    <property type="match status" value="1"/>
</dbReference>
<dbReference type="FunFam" id="3.40.50.2020:FF:000056">
    <property type="entry name" value="Ribose-phosphate pyrophosphokinase II"/>
    <property type="match status" value="1"/>
</dbReference>
<comment type="caution">
    <text evidence="13">The sequence shown here is derived from an EMBL/GenBank/DDBJ whole genome shotgun (WGS) entry which is preliminary data.</text>
</comment>
<dbReference type="InterPro" id="IPR029057">
    <property type="entry name" value="PRTase-like"/>
</dbReference>
<dbReference type="NCBIfam" id="TIGR01251">
    <property type="entry name" value="ribP_PPkin"/>
    <property type="match status" value="1"/>
</dbReference>
<dbReference type="InterPro" id="IPR005946">
    <property type="entry name" value="Rib-P_diPkinase"/>
</dbReference>
<feature type="region of interest" description="Disordered" evidence="11">
    <location>
        <begin position="160"/>
        <end position="181"/>
    </location>
</feature>
<dbReference type="Proteomes" id="UP001285441">
    <property type="component" value="Unassembled WGS sequence"/>
</dbReference>
<evidence type="ECO:0000313" key="13">
    <source>
        <dbReference type="EMBL" id="KAK3387105.1"/>
    </source>
</evidence>
<dbReference type="Pfam" id="PF13793">
    <property type="entry name" value="Pribosyltran_N"/>
    <property type="match status" value="1"/>
</dbReference>
<evidence type="ECO:0000256" key="9">
    <source>
        <dbReference type="ARBA" id="ARBA00022842"/>
    </source>
</evidence>
<dbReference type="GO" id="GO:0016301">
    <property type="term" value="F:kinase activity"/>
    <property type="evidence" value="ECO:0007669"/>
    <property type="project" value="UniProtKB-KW"/>
</dbReference>
<gene>
    <name evidence="13" type="ORF">B0H63DRAFT_149477</name>
</gene>
<comment type="catalytic activity">
    <reaction evidence="10">
        <text>D-ribose 5-phosphate + ATP = 5-phospho-alpha-D-ribose 1-diphosphate + AMP + H(+)</text>
        <dbReference type="Rhea" id="RHEA:15609"/>
        <dbReference type="ChEBI" id="CHEBI:15378"/>
        <dbReference type="ChEBI" id="CHEBI:30616"/>
        <dbReference type="ChEBI" id="CHEBI:58017"/>
        <dbReference type="ChEBI" id="CHEBI:78346"/>
        <dbReference type="ChEBI" id="CHEBI:456215"/>
        <dbReference type="EC" id="2.7.6.1"/>
    </reaction>
</comment>